<reference evidence="1 2" key="1">
    <citation type="submission" date="2014-09" db="EMBL/GenBank/DDBJ databases">
        <authorList>
            <person name="Urmite Genomes Urmite Genomes"/>
        </authorList>
    </citation>
    <scope>NUCLEOTIDE SEQUENCE [LARGE SCALE GENOMIC DNA]</scope>
    <source>
        <strain evidence="1 2">ES2</strain>
    </source>
</reference>
<dbReference type="Proteomes" id="UP000043699">
    <property type="component" value="Unassembled WGS sequence"/>
</dbReference>
<name>A0A098ES33_9BACL</name>
<dbReference type="AlphaFoldDB" id="A0A098ES33"/>
<organism evidence="1 2">
    <name type="scientific">Planococcus massiliensis</name>
    <dbReference type="NCBI Taxonomy" id="1499687"/>
    <lineage>
        <taxon>Bacteria</taxon>
        <taxon>Bacillati</taxon>
        <taxon>Bacillota</taxon>
        <taxon>Bacilli</taxon>
        <taxon>Bacillales</taxon>
        <taxon>Caryophanaceae</taxon>
        <taxon>Planococcus</taxon>
    </lineage>
</organism>
<gene>
    <name evidence="1" type="ORF">BN1080_03136</name>
</gene>
<dbReference type="EMBL" id="CCXS01000001">
    <property type="protein sequence ID" value="CEG24116.1"/>
    <property type="molecule type" value="Genomic_DNA"/>
</dbReference>
<protein>
    <submittedName>
        <fullName evidence="1">Uncharacterized protein</fullName>
    </submittedName>
</protein>
<keyword evidence="2" id="KW-1185">Reference proteome</keyword>
<proteinExistence type="predicted"/>
<evidence type="ECO:0000313" key="1">
    <source>
        <dbReference type="EMBL" id="CEG24116.1"/>
    </source>
</evidence>
<evidence type="ECO:0000313" key="2">
    <source>
        <dbReference type="Proteomes" id="UP000043699"/>
    </source>
</evidence>
<dbReference type="OrthoDB" id="2453555at2"/>
<dbReference type="RefSeq" id="WP_052653373.1">
    <property type="nucleotide sequence ID" value="NZ_CCXS01000001.1"/>
</dbReference>
<accession>A0A098ES33</accession>
<sequence length="95" mass="10411">MKGFLSLLGITLIVGAFGLILLSFYGNPLEEMNSQERMYAYMETRENHSTDHHTIQDLSELETSSVAEAAPLKAMAKSEEPSYINLAESCGQAAP</sequence>